<dbReference type="EMBL" id="FOIS01000005">
    <property type="protein sequence ID" value="SEW31510.1"/>
    <property type="molecule type" value="Genomic_DNA"/>
</dbReference>
<dbReference type="SUPFAM" id="SSF52172">
    <property type="entry name" value="CheY-like"/>
    <property type="match status" value="1"/>
</dbReference>
<sequence>MDSTQTQTKTGQRTGNSSLDILLVEDNPGDIRLTREALTEADLEYSLDVFTNGENVLHYLSENVPQPYPDLVFLDLDLPGKDGDEILETMRDDSQLRNLPVIVLTSSESREDIRRCYEATANAYVTKPTDHDRFITIMESIAQFWVEQAELPPDP</sequence>
<dbReference type="Pfam" id="PF00072">
    <property type="entry name" value="Response_reg"/>
    <property type="match status" value="1"/>
</dbReference>
<evidence type="ECO:0000313" key="4">
    <source>
        <dbReference type="Proteomes" id="UP000183275"/>
    </source>
</evidence>
<dbReference type="PANTHER" id="PTHR44520:SF2">
    <property type="entry name" value="RESPONSE REGULATOR RCP1"/>
    <property type="match status" value="1"/>
</dbReference>
<proteinExistence type="predicted"/>
<reference evidence="4" key="1">
    <citation type="submission" date="2016-10" db="EMBL/GenBank/DDBJ databases">
        <authorList>
            <person name="Varghese N."/>
        </authorList>
    </citation>
    <scope>NUCLEOTIDE SEQUENCE [LARGE SCALE GENOMIC DNA]</scope>
    <source>
        <strain evidence="4">CGMCC 1.12284</strain>
    </source>
</reference>
<keyword evidence="4" id="KW-1185">Reference proteome</keyword>
<name>A0A1I0QVM2_9EURY</name>
<protein>
    <submittedName>
        <fullName evidence="3">CheY chemotaxis protein or a CheY-like REC (Receiver) domain</fullName>
    </submittedName>
</protein>
<dbReference type="RefSeq" id="WP_081985450.1">
    <property type="nucleotide sequence ID" value="NZ_FOIS01000005.1"/>
</dbReference>
<dbReference type="InterPro" id="IPR001789">
    <property type="entry name" value="Sig_transdc_resp-reg_receiver"/>
</dbReference>
<gene>
    <name evidence="3" type="ORF">SAMN05216285_4011</name>
</gene>
<dbReference type="InterPro" id="IPR011006">
    <property type="entry name" value="CheY-like_superfamily"/>
</dbReference>
<organism evidence="3 4">
    <name type="scientific">Natrinema salifodinae</name>
    <dbReference type="NCBI Taxonomy" id="1202768"/>
    <lineage>
        <taxon>Archaea</taxon>
        <taxon>Methanobacteriati</taxon>
        <taxon>Methanobacteriota</taxon>
        <taxon>Stenosarchaea group</taxon>
        <taxon>Halobacteria</taxon>
        <taxon>Halobacteriales</taxon>
        <taxon>Natrialbaceae</taxon>
        <taxon>Natrinema</taxon>
    </lineage>
</organism>
<dbReference type="Gene3D" id="3.40.50.2300">
    <property type="match status" value="1"/>
</dbReference>
<evidence type="ECO:0000256" key="1">
    <source>
        <dbReference type="PROSITE-ProRule" id="PRU00169"/>
    </source>
</evidence>
<dbReference type="PROSITE" id="PS50110">
    <property type="entry name" value="RESPONSE_REGULATORY"/>
    <property type="match status" value="1"/>
</dbReference>
<feature type="modified residue" description="4-aspartylphosphate" evidence="1">
    <location>
        <position position="75"/>
    </location>
</feature>
<evidence type="ECO:0000313" key="3">
    <source>
        <dbReference type="EMBL" id="SEW31510.1"/>
    </source>
</evidence>
<keyword evidence="1" id="KW-0597">Phosphoprotein</keyword>
<dbReference type="InterPro" id="IPR052893">
    <property type="entry name" value="TCS_response_regulator"/>
</dbReference>
<accession>A0A1I0QVM2</accession>
<dbReference type="STRING" id="1202768.SAMN05216285_4011"/>
<dbReference type="Proteomes" id="UP000183275">
    <property type="component" value="Unassembled WGS sequence"/>
</dbReference>
<dbReference type="AlphaFoldDB" id="A0A1I0QVM2"/>
<dbReference type="SMART" id="SM00448">
    <property type="entry name" value="REC"/>
    <property type="match status" value="1"/>
</dbReference>
<dbReference type="PANTHER" id="PTHR44520">
    <property type="entry name" value="RESPONSE REGULATOR RCP1-RELATED"/>
    <property type="match status" value="1"/>
</dbReference>
<dbReference type="GO" id="GO:0000160">
    <property type="term" value="P:phosphorelay signal transduction system"/>
    <property type="evidence" value="ECO:0007669"/>
    <property type="project" value="InterPro"/>
</dbReference>
<dbReference type="CDD" id="cd17557">
    <property type="entry name" value="REC_Rcp-like"/>
    <property type="match status" value="1"/>
</dbReference>
<feature type="domain" description="Response regulatory" evidence="2">
    <location>
        <begin position="20"/>
        <end position="142"/>
    </location>
</feature>
<evidence type="ECO:0000259" key="2">
    <source>
        <dbReference type="PROSITE" id="PS50110"/>
    </source>
</evidence>
<dbReference type="OrthoDB" id="9652at2157"/>